<evidence type="ECO:0000313" key="4">
    <source>
        <dbReference type="EMBL" id="CUS22858.1"/>
    </source>
</evidence>
<evidence type="ECO:0000259" key="3">
    <source>
        <dbReference type="Pfam" id="PF05670"/>
    </source>
</evidence>
<gene>
    <name evidence="4" type="ORF">LAQU0_S07e01706g</name>
</gene>
<feature type="compositionally biased region" description="Basic residues" evidence="2">
    <location>
        <begin position="182"/>
        <end position="191"/>
    </location>
</feature>
<name>A0A0P1KSR8_9SACH</name>
<dbReference type="PANTHER" id="PTHR13049">
    <property type="entry name" value="DUF814-RELATED"/>
    <property type="match status" value="1"/>
</dbReference>
<sequence length="204" mass="23921">MVFFYTAKSDEGCEYCIVVGKDKFENDLLIKYGYKDLNYYWFHADKYSSGHVYLKLLNCESDLRDVPKEIVRDCLQLCKSKSIQGNKLPQCTMLATPWTNLRKSGYMKPGEVSFKSTRKIQKLECYGRENQVLNRLDKTRIEVLDNVEELLHQAKKEKDPEFFVNFIAQNKETLVIQERERKSAKKAKKQKDKSEPNLELSEPV</sequence>
<dbReference type="OrthoDB" id="200398at2759"/>
<evidence type="ECO:0000256" key="1">
    <source>
        <dbReference type="ARBA" id="ARBA00008998"/>
    </source>
</evidence>
<dbReference type="Pfam" id="PF05670">
    <property type="entry name" value="NFACT-R_1"/>
    <property type="match status" value="1"/>
</dbReference>
<protein>
    <submittedName>
        <fullName evidence="4">LAQU0S07e01706g1_1</fullName>
    </submittedName>
</protein>
<evidence type="ECO:0000256" key="2">
    <source>
        <dbReference type="SAM" id="MobiDB-lite"/>
    </source>
</evidence>
<feature type="region of interest" description="Disordered" evidence="2">
    <location>
        <begin position="179"/>
        <end position="204"/>
    </location>
</feature>
<reference evidence="5" key="1">
    <citation type="submission" date="2015-10" db="EMBL/GenBank/DDBJ databases">
        <authorList>
            <person name="Devillers H."/>
        </authorList>
    </citation>
    <scope>NUCLEOTIDE SEQUENCE [LARGE SCALE GENOMIC DNA]</scope>
</reference>
<feature type="domain" description="NFACT RNA-binding" evidence="3">
    <location>
        <begin position="1"/>
        <end position="115"/>
    </location>
</feature>
<comment type="similarity">
    <text evidence="1">Belongs to the CCDC25 family.</text>
</comment>
<evidence type="ECO:0000313" key="5">
    <source>
        <dbReference type="Proteomes" id="UP000236544"/>
    </source>
</evidence>
<dbReference type="InterPro" id="IPR008532">
    <property type="entry name" value="NFACT_RNA-bd"/>
</dbReference>
<accession>A0A0P1KSR8</accession>
<dbReference type="InterPro" id="IPR039730">
    <property type="entry name" value="Jlp2/Ccd25"/>
</dbReference>
<organism evidence="4 5">
    <name type="scientific">Lachancea quebecensis</name>
    <dbReference type="NCBI Taxonomy" id="1654605"/>
    <lineage>
        <taxon>Eukaryota</taxon>
        <taxon>Fungi</taxon>
        <taxon>Dikarya</taxon>
        <taxon>Ascomycota</taxon>
        <taxon>Saccharomycotina</taxon>
        <taxon>Saccharomycetes</taxon>
        <taxon>Saccharomycetales</taxon>
        <taxon>Saccharomycetaceae</taxon>
        <taxon>Lachancea</taxon>
    </lineage>
</organism>
<dbReference type="Proteomes" id="UP000236544">
    <property type="component" value="Unassembled WGS sequence"/>
</dbReference>
<keyword evidence="5" id="KW-1185">Reference proteome</keyword>
<dbReference type="AlphaFoldDB" id="A0A0P1KSR8"/>
<dbReference type="PANTHER" id="PTHR13049:SF2">
    <property type="entry name" value="COILED-COIL DOMAIN-CONTAINING PROTEIN 25"/>
    <property type="match status" value="1"/>
</dbReference>
<proteinExistence type="inferred from homology"/>
<dbReference type="EMBL" id="LN890573">
    <property type="protein sequence ID" value="CUS22858.1"/>
    <property type="molecule type" value="Genomic_DNA"/>
</dbReference>